<sequence length="210" mass="23525">MVRRIAAILSAVLLAFAILSVSVLRVASVNYAFNGSLPVTLGETTEAGKIDVNYEFPYPGRILPDHPLWTLKALRDKLWLVVTVNPSRKAELLLLFADKRIAASRILFEKGKPELAFSTLSKAEKYLTEASKQEDENRKRGRDTKIFLTRLANASLKHREVINEILVIAPEDAKPEIIKIENSSRDVYKNSRNILHSLGMTAPENPFNGD</sequence>
<protein>
    <recommendedName>
        <fullName evidence="1">DUF5667 domain-containing protein</fullName>
    </recommendedName>
</protein>
<comment type="caution">
    <text evidence="2">The sequence shown here is derived from an EMBL/GenBank/DDBJ whole genome shotgun (WGS) entry which is preliminary data.</text>
</comment>
<dbReference type="Pfam" id="PF18915">
    <property type="entry name" value="DUF5667"/>
    <property type="match status" value="1"/>
</dbReference>
<proteinExistence type="predicted"/>
<organism evidence="2 3">
    <name type="scientific">Candidatus Woesebacteria bacterium GW2011_GWE1_45_18</name>
    <dbReference type="NCBI Taxonomy" id="1618598"/>
    <lineage>
        <taxon>Bacteria</taxon>
        <taxon>Candidatus Woeseibacteriota</taxon>
    </lineage>
</organism>
<dbReference type="AlphaFoldDB" id="A0A0G1M7H8"/>
<dbReference type="Proteomes" id="UP000034086">
    <property type="component" value="Unassembled WGS sequence"/>
</dbReference>
<reference evidence="2 3" key="1">
    <citation type="journal article" date="2015" name="Nature">
        <title>rRNA introns, odd ribosomes, and small enigmatic genomes across a large radiation of phyla.</title>
        <authorList>
            <person name="Brown C.T."/>
            <person name="Hug L.A."/>
            <person name="Thomas B.C."/>
            <person name="Sharon I."/>
            <person name="Castelle C.J."/>
            <person name="Singh A."/>
            <person name="Wilkins M.J."/>
            <person name="Williams K.H."/>
            <person name="Banfield J.F."/>
        </authorList>
    </citation>
    <scope>NUCLEOTIDE SEQUENCE [LARGE SCALE GENOMIC DNA]</scope>
</reference>
<dbReference type="InterPro" id="IPR043725">
    <property type="entry name" value="DUF5667"/>
</dbReference>
<evidence type="ECO:0000259" key="1">
    <source>
        <dbReference type="Pfam" id="PF18915"/>
    </source>
</evidence>
<name>A0A0G1M7H8_9BACT</name>
<accession>A0A0G1M7H8</accession>
<evidence type="ECO:0000313" key="2">
    <source>
        <dbReference type="EMBL" id="KKU04249.1"/>
    </source>
</evidence>
<evidence type="ECO:0000313" key="3">
    <source>
        <dbReference type="Proteomes" id="UP000034086"/>
    </source>
</evidence>
<dbReference type="EMBL" id="LCKQ01000001">
    <property type="protein sequence ID" value="KKU04249.1"/>
    <property type="molecule type" value="Genomic_DNA"/>
</dbReference>
<gene>
    <name evidence="2" type="ORF">UX03_C0001G0034</name>
</gene>
<feature type="domain" description="DUF5667" evidence="1">
    <location>
        <begin position="62"/>
        <end position="171"/>
    </location>
</feature>